<accession>A0A1M6TGX3</accession>
<feature type="transmembrane region" description="Helical" evidence="6">
    <location>
        <begin position="18"/>
        <end position="36"/>
    </location>
</feature>
<sequence>MSLFDIAVKNIKRNFSNYMLYFVSMVFSIMMYFIFSTMQYSDSVDKALKSSSSVKVAVGLASGVLVLFVAIFIWYSNSFFTRKRKREVGLYSMLGVRKKDISKMLFYETLVMGLIALVVGIILGILLANLFIMLLLKLMDFTSVSIGFVISLKAIIKTFIVFFIIFFIVSMNSKKLIYKFKLIDLFKAESTGETEPKASGIKALLAIIIIGAGYIFSTKIFTLEFLSMSTLTLIFTVVGTYLLFSSFVVFVVKLSKRNKNKYYNGINMIGTSQLLYRIKGNARTLATIAILSATTLTTVGIAYSFYYNIETTQRKIIPYSYIFKDKNDNNKKFEDLVRKYPENEILVNRKLTILNSKISMEGYKKEFFTPIISLTDYNMLVKDIKKSEGSLELKKGQAFVADSNYVNGFSSDYKNKKVGIKGKNLNIIDFEKESPIGIQISMNELVVLNDEAFKDVYNENEVMQFNLYNVKDDKHAEGLTNDFNELIAKDINSELKHNDKKTEFNGMVAYATNYYEGYKASMMFTGIFIFIGGFLGLVFLLSTGSIIFFKQLSEATNDKGDYKILRKIGVSEKEVKYAINKQIFIVFLLPLIVGAIHAYMAVRLLEPLFNKSLIIPMLVTLGAYTAIYIMYYFLTRKAYYKIISEK</sequence>
<keyword evidence="3 6" id="KW-0812">Transmembrane</keyword>
<evidence type="ECO:0000256" key="3">
    <source>
        <dbReference type="ARBA" id="ARBA00022692"/>
    </source>
</evidence>
<feature type="transmembrane region" description="Helical" evidence="6">
    <location>
        <begin position="56"/>
        <end position="76"/>
    </location>
</feature>
<comment type="subcellular location">
    <subcellularLocation>
        <location evidence="1 6">Cell membrane</location>
        <topology evidence="1 6">Multi-pass membrane protein</topology>
    </subcellularLocation>
</comment>
<dbReference type="InterPro" id="IPR052536">
    <property type="entry name" value="ABC-4_Integral_Memb_Prot"/>
</dbReference>
<dbReference type="GO" id="GO:0055085">
    <property type="term" value="P:transmembrane transport"/>
    <property type="evidence" value="ECO:0007669"/>
    <property type="project" value="UniProtKB-UniRule"/>
</dbReference>
<dbReference type="InterPro" id="IPR027022">
    <property type="entry name" value="ABC_permease_BceB-typ"/>
</dbReference>
<dbReference type="Proteomes" id="UP000184310">
    <property type="component" value="Unassembled WGS sequence"/>
</dbReference>
<feature type="transmembrane region" description="Helical" evidence="6">
    <location>
        <begin position="285"/>
        <end position="306"/>
    </location>
</feature>
<dbReference type="AlphaFoldDB" id="A0A1M6TGX3"/>
<reference evidence="8 9" key="1">
    <citation type="submission" date="2016-11" db="EMBL/GenBank/DDBJ databases">
        <authorList>
            <person name="Jaros S."/>
            <person name="Januszkiewicz K."/>
            <person name="Wedrychowicz H."/>
        </authorList>
    </citation>
    <scope>NUCLEOTIDE SEQUENCE [LARGE SCALE GENOMIC DNA]</scope>
    <source>
        <strain evidence="8 9">DSM 21758</strain>
    </source>
</reference>
<protein>
    <submittedName>
        <fullName evidence="8">Putative ABC transport system permease protein</fullName>
    </submittedName>
</protein>
<evidence type="ECO:0000259" key="7">
    <source>
        <dbReference type="Pfam" id="PF02687"/>
    </source>
</evidence>
<evidence type="ECO:0000256" key="5">
    <source>
        <dbReference type="ARBA" id="ARBA00023136"/>
    </source>
</evidence>
<gene>
    <name evidence="8" type="ORF">SAMN02745163_04032</name>
</gene>
<feature type="transmembrane region" description="Helical" evidence="6">
    <location>
        <begin position="583"/>
        <end position="602"/>
    </location>
</feature>
<keyword evidence="2 6" id="KW-1003">Cell membrane</keyword>
<keyword evidence="4 6" id="KW-1133">Transmembrane helix</keyword>
<dbReference type="PANTHER" id="PTHR46795:SF3">
    <property type="entry name" value="ABC TRANSPORTER PERMEASE"/>
    <property type="match status" value="1"/>
</dbReference>
<dbReference type="PIRSF" id="PIRSF018968">
    <property type="entry name" value="ABC_permease_BceB"/>
    <property type="match status" value="1"/>
</dbReference>
<dbReference type="STRING" id="1121302.SAMN02745163_04032"/>
<dbReference type="OrthoDB" id="9781780at2"/>
<feature type="transmembrane region" description="Helical" evidence="6">
    <location>
        <begin position="614"/>
        <end position="634"/>
    </location>
</feature>
<dbReference type="GO" id="GO:0005886">
    <property type="term" value="C:plasma membrane"/>
    <property type="evidence" value="ECO:0007669"/>
    <property type="project" value="UniProtKB-SubCell"/>
</dbReference>
<feature type="transmembrane region" description="Helical" evidence="6">
    <location>
        <begin position="522"/>
        <end position="549"/>
    </location>
</feature>
<dbReference type="RefSeq" id="WP_072992492.1">
    <property type="nucleotide sequence ID" value="NZ_FQZB01000020.1"/>
</dbReference>
<evidence type="ECO:0000313" key="8">
    <source>
        <dbReference type="EMBL" id="SHK56193.1"/>
    </source>
</evidence>
<evidence type="ECO:0000313" key="9">
    <source>
        <dbReference type="Proteomes" id="UP000184310"/>
    </source>
</evidence>
<proteinExistence type="inferred from homology"/>
<dbReference type="EMBL" id="FQZB01000020">
    <property type="protein sequence ID" value="SHK56193.1"/>
    <property type="molecule type" value="Genomic_DNA"/>
</dbReference>
<keyword evidence="9" id="KW-1185">Reference proteome</keyword>
<comment type="similarity">
    <text evidence="6">Belongs to the ABC-4 integral membrane protein family.</text>
</comment>
<organism evidence="8 9">
    <name type="scientific">Clostridium cavendishii DSM 21758</name>
    <dbReference type="NCBI Taxonomy" id="1121302"/>
    <lineage>
        <taxon>Bacteria</taxon>
        <taxon>Bacillati</taxon>
        <taxon>Bacillota</taxon>
        <taxon>Clostridia</taxon>
        <taxon>Eubacteriales</taxon>
        <taxon>Clostridiaceae</taxon>
        <taxon>Clostridium</taxon>
    </lineage>
</organism>
<evidence type="ECO:0000256" key="2">
    <source>
        <dbReference type="ARBA" id="ARBA00022475"/>
    </source>
</evidence>
<dbReference type="PANTHER" id="PTHR46795">
    <property type="entry name" value="ABC TRANSPORTER PERMEASE-RELATED-RELATED"/>
    <property type="match status" value="1"/>
</dbReference>
<feature type="transmembrane region" description="Helical" evidence="6">
    <location>
        <begin position="105"/>
        <end position="132"/>
    </location>
</feature>
<evidence type="ECO:0000256" key="1">
    <source>
        <dbReference type="ARBA" id="ARBA00004651"/>
    </source>
</evidence>
<evidence type="ECO:0000256" key="6">
    <source>
        <dbReference type="PIRNR" id="PIRNR018968"/>
    </source>
</evidence>
<name>A0A1M6TGX3_9CLOT</name>
<dbReference type="InterPro" id="IPR003838">
    <property type="entry name" value="ABC3_permease_C"/>
</dbReference>
<keyword evidence="5 6" id="KW-0472">Membrane</keyword>
<feature type="transmembrane region" description="Helical" evidence="6">
    <location>
        <begin position="144"/>
        <end position="169"/>
    </location>
</feature>
<feature type="transmembrane region" description="Helical" evidence="6">
    <location>
        <begin position="233"/>
        <end position="252"/>
    </location>
</feature>
<evidence type="ECO:0000256" key="4">
    <source>
        <dbReference type="ARBA" id="ARBA00022989"/>
    </source>
</evidence>
<keyword evidence="6" id="KW-0813">Transport</keyword>
<dbReference type="Pfam" id="PF02687">
    <property type="entry name" value="FtsX"/>
    <property type="match status" value="1"/>
</dbReference>
<feature type="transmembrane region" description="Helical" evidence="6">
    <location>
        <begin position="203"/>
        <end position="221"/>
    </location>
</feature>
<feature type="domain" description="ABC3 transporter permease C-terminal" evidence="7">
    <location>
        <begin position="60"/>
        <end position="172"/>
    </location>
</feature>